<dbReference type="RefSeq" id="WP_090388716.1">
    <property type="nucleotide sequence ID" value="NZ_FMZO01000002.1"/>
</dbReference>
<dbReference type="STRING" id="1285928.SAMN04487894_10281"/>
<dbReference type="Proteomes" id="UP000198757">
    <property type="component" value="Unassembled WGS sequence"/>
</dbReference>
<keyword evidence="1" id="KW-1133">Transmembrane helix</keyword>
<sequence>MKIANPTGKTLESLFDHLLPHYPGAKIRKAVFNLFGPQHLILPSGNMKHIVRPVKNNTLIITDFIPPVLITIAALVASVLIISLIFTLILGVPVIGGVGGLGFILLFLLIKALYKSANKQKFEQFHTDLNMALAGSSQPGSIF</sequence>
<feature type="transmembrane region" description="Helical" evidence="1">
    <location>
        <begin position="95"/>
        <end position="114"/>
    </location>
</feature>
<reference evidence="3" key="1">
    <citation type="submission" date="2016-10" db="EMBL/GenBank/DDBJ databases">
        <authorList>
            <person name="Varghese N."/>
            <person name="Submissions S."/>
        </authorList>
    </citation>
    <scope>NUCLEOTIDE SEQUENCE [LARGE SCALE GENOMIC DNA]</scope>
    <source>
        <strain evidence="3">DSM 25811 / CCM 8410 / LMG 26954 / E90</strain>
    </source>
</reference>
<evidence type="ECO:0000313" key="3">
    <source>
        <dbReference type="Proteomes" id="UP000198757"/>
    </source>
</evidence>
<feature type="transmembrane region" description="Helical" evidence="1">
    <location>
        <begin position="64"/>
        <end position="89"/>
    </location>
</feature>
<name>A0A1G6KSM3_NIADE</name>
<keyword evidence="1" id="KW-0812">Transmembrane</keyword>
<protein>
    <submittedName>
        <fullName evidence="2">Uncharacterized protein</fullName>
    </submittedName>
</protein>
<gene>
    <name evidence="2" type="ORF">SAMN04487894_10281</name>
</gene>
<keyword evidence="1" id="KW-0472">Membrane</keyword>
<dbReference type="AlphaFoldDB" id="A0A1G6KSM3"/>
<accession>A0A1G6KSM3</accession>
<evidence type="ECO:0000313" key="2">
    <source>
        <dbReference type="EMBL" id="SDC33818.1"/>
    </source>
</evidence>
<keyword evidence="3" id="KW-1185">Reference proteome</keyword>
<evidence type="ECO:0000256" key="1">
    <source>
        <dbReference type="SAM" id="Phobius"/>
    </source>
</evidence>
<dbReference type="EMBL" id="FMZO01000002">
    <property type="protein sequence ID" value="SDC33818.1"/>
    <property type="molecule type" value="Genomic_DNA"/>
</dbReference>
<dbReference type="OrthoDB" id="9974664at2"/>
<organism evidence="2 3">
    <name type="scientific">Niabella drilacis (strain DSM 25811 / CCM 8410 / CCUG 62505 / LMG 26954 / E90)</name>
    <dbReference type="NCBI Taxonomy" id="1285928"/>
    <lineage>
        <taxon>Bacteria</taxon>
        <taxon>Pseudomonadati</taxon>
        <taxon>Bacteroidota</taxon>
        <taxon>Chitinophagia</taxon>
        <taxon>Chitinophagales</taxon>
        <taxon>Chitinophagaceae</taxon>
        <taxon>Niabella</taxon>
    </lineage>
</organism>
<proteinExistence type="predicted"/>